<feature type="transmembrane region" description="Helical" evidence="1">
    <location>
        <begin position="308"/>
        <end position="329"/>
    </location>
</feature>
<organism evidence="4 5">
    <name type="scientific">Candidatus Magasanikbacteria bacterium CG10_big_fil_rev_8_21_14_0_10_40_10</name>
    <dbReference type="NCBI Taxonomy" id="1974648"/>
    <lineage>
        <taxon>Bacteria</taxon>
        <taxon>Candidatus Magasanikiibacteriota</taxon>
    </lineage>
</organism>
<dbReference type="InterPro" id="IPR013783">
    <property type="entry name" value="Ig-like_fold"/>
</dbReference>
<evidence type="ECO:0000313" key="4">
    <source>
        <dbReference type="EMBL" id="PIT87365.1"/>
    </source>
</evidence>
<feature type="transmembrane region" description="Helical" evidence="1">
    <location>
        <begin position="383"/>
        <end position="402"/>
    </location>
</feature>
<feature type="transmembrane region" description="Helical" evidence="1">
    <location>
        <begin position="349"/>
        <end position="371"/>
    </location>
</feature>
<dbReference type="EMBL" id="PFBX01000035">
    <property type="protein sequence ID" value="PIT87365.1"/>
    <property type="molecule type" value="Genomic_DNA"/>
</dbReference>
<evidence type="ECO:0000256" key="2">
    <source>
        <dbReference type="SAM" id="SignalP"/>
    </source>
</evidence>
<dbReference type="InterPro" id="IPR035986">
    <property type="entry name" value="PKD_dom_sf"/>
</dbReference>
<dbReference type="Proteomes" id="UP000231183">
    <property type="component" value="Unassembled WGS sequence"/>
</dbReference>
<feature type="transmembrane region" description="Helical" evidence="1">
    <location>
        <begin position="436"/>
        <end position="457"/>
    </location>
</feature>
<proteinExistence type="predicted"/>
<keyword evidence="1" id="KW-0472">Membrane</keyword>
<dbReference type="AlphaFoldDB" id="A0A2M6W3R1"/>
<dbReference type="Pfam" id="PF14402">
    <property type="entry name" value="7TM_transglut"/>
    <property type="match status" value="1"/>
</dbReference>
<dbReference type="InterPro" id="IPR025840">
    <property type="entry name" value="7TM_transglut"/>
</dbReference>
<sequence length="507" mass="56646">MRKKILFFLLIINLIAPSALAQTNNNSNPIVTHQTEEISTLKAVIKSEDFVQVNKKVIFDASNSSLTPTGTAQYSWDLGDGSMASGNEVVHEYAKVGKYNVSLIVKQGLNQSQAVKQIFIYDKKALLIFDTEEQDNISQIKLQAAENGVALQTLSVAKEEGGFLTEDNLVKEITKLSSYIKDSDMLIFYTKTSIGQQSFTRFWQNSLASDKEIIQKKFFVNIADGNLDLAANFSFQTFKVIQPKYILLTRKEALSPLLSVKDYNTISSVLSQRGIETKIVDQRLKKSPIFILSSLISYFTAKGVSNSSLYLILIIPFIACVVVFFRQIVGLSTFGIYTPVITAASFYVLGLWFGLATFLFAVSIGYLLKYLLSKFELMYLSKVALNLGVISLSFLVVVWLILYTGGTVSISVAVFPMLVMSSITEKFMAAQSEEGFRGAMFGIMETLIVVVASYYLIVWTDFSNVILSWPELALTPLLIIILFGKFSGLRISEYLRFRSLFSEHTEE</sequence>
<keyword evidence="1" id="KW-1133">Transmembrane helix</keyword>
<dbReference type="PROSITE" id="PS50093">
    <property type="entry name" value="PKD"/>
    <property type="match status" value="1"/>
</dbReference>
<feature type="domain" description="PKD" evidence="3">
    <location>
        <begin position="40"/>
        <end position="120"/>
    </location>
</feature>
<dbReference type="InterPro" id="IPR000601">
    <property type="entry name" value="PKD_dom"/>
</dbReference>
<protein>
    <recommendedName>
        <fullName evidence="3">PKD domain-containing protein</fullName>
    </recommendedName>
</protein>
<reference evidence="5" key="1">
    <citation type="submission" date="2017-09" db="EMBL/GenBank/DDBJ databases">
        <title>Depth-based differentiation of microbial function through sediment-hosted aquifers and enrichment of novel symbionts in the deep terrestrial subsurface.</title>
        <authorList>
            <person name="Probst A.J."/>
            <person name="Ladd B."/>
            <person name="Jarett J.K."/>
            <person name="Geller-Mcgrath D.E."/>
            <person name="Sieber C.M.K."/>
            <person name="Emerson J.B."/>
            <person name="Anantharaman K."/>
            <person name="Thomas B.C."/>
            <person name="Malmstrom R."/>
            <person name="Stieglmeier M."/>
            <person name="Klingl A."/>
            <person name="Woyke T."/>
            <person name="Ryan C.M."/>
            <person name="Banfield J.F."/>
        </authorList>
    </citation>
    <scope>NUCLEOTIDE SEQUENCE [LARGE SCALE GENOMIC DNA]</scope>
</reference>
<dbReference type="CDD" id="cd00146">
    <property type="entry name" value="PKD"/>
    <property type="match status" value="1"/>
</dbReference>
<evidence type="ECO:0000313" key="5">
    <source>
        <dbReference type="Proteomes" id="UP000231183"/>
    </source>
</evidence>
<keyword evidence="1" id="KW-0812">Transmembrane</keyword>
<dbReference type="SMART" id="SM00089">
    <property type="entry name" value="PKD"/>
    <property type="match status" value="1"/>
</dbReference>
<feature type="transmembrane region" description="Helical" evidence="1">
    <location>
        <begin position="469"/>
        <end position="488"/>
    </location>
</feature>
<name>A0A2M6W3R1_9BACT</name>
<keyword evidence="2" id="KW-0732">Signal</keyword>
<dbReference type="InterPro" id="IPR022409">
    <property type="entry name" value="PKD/Chitinase_dom"/>
</dbReference>
<dbReference type="SUPFAM" id="SSF49299">
    <property type="entry name" value="PKD domain"/>
    <property type="match status" value="1"/>
</dbReference>
<accession>A0A2M6W3R1</accession>
<feature type="signal peptide" evidence="2">
    <location>
        <begin position="1"/>
        <end position="21"/>
    </location>
</feature>
<evidence type="ECO:0000256" key="1">
    <source>
        <dbReference type="SAM" id="Phobius"/>
    </source>
</evidence>
<dbReference type="Gene3D" id="2.60.40.10">
    <property type="entry name" value="Immunoglobulins"/>
    <property type="match status" value="1"/>
</dbReference>
<comment type="caution">
    <text evidence="4">The sequence shown here is derived from an EMBL/GenBank/DDBJ whole genome shotgun (WGS) entry which is preliminary data.</text>
</comment>
<dbReference type="Pfam" id="PF18911">
    <property type="entry name" value="PKD_4"/>
    <property type="match status" value="1"/>
</dbReference>
<evidence type="ECO:0000259" key="3">
    <source>
        <dbReference type="PROSITE" id="PS50093"/>
    </source>
</evidence>
<feature type="chain" id="PRO_5014759995" description="PKD domain-containing protein" evidence="2">
    <location>
        <begin position="22"/>
        <end position="507"/>
    </location>
</feature>
<gene>
    <name evidence="4" type="ORF">COU31_03380</name>
</gene>